<evidence type="ECO:0000313" key="1">
    <source>
        <dbReference type="EMBL" id="MCG3419706.1"/>
    </source>
</evidence>
<name>A0AAW5B5L1_9BACI</name>
<dbReference type="AlphaFoldDB" id="A0AAW5B5L1"/>
<dbReference type="EMBL" id="JAIFZM010000008">
    <property type="protein sequence ID" value="MCG3419706.1"/>
    <property type="molecule type" value="Genomic_DNA"/>
</dbReference>
<organism evidence="1 2">
    <name type="scientific">Oceanobacillus jordanicus</name>
    <dbReference type="NCBI Taxonomy" id="2867266"/>
    <lineage>
        <taxon>Bacteria</taxon>
        <taxon>Bacillati</taxon>
        <taxon>Bacillota</taxon>
        <taxon>Bacilli</taxon>
        <taxon>Bacillales</taxon>
        <taxon>Bacillaceae</taxon>
        <taxon>Oceanobacillus</taxon>
    </lineage>
</organism>
<accession>A0AAW5B5L1</accession>
<keyword evidence="2" id="KW-1185">Reference proteome</keyword>
<protein>
    <submittedName>
        <fullName evidence="1">DUF6037 family protein</fullName>
    </submittedName>
</protein>
<reference evidence="1 2" key="1">
    <citation type="journal article" date="2022" name="Evol. Bioinform. Online">
        <title>Draft Genome Sequence of Oceanobacillus jordanicus Strain GSFE11, a Halotolerant Plant Growth-Promoting Bacterial Endophyte Isolated From the Jordan Valley.</title>
        <authorList>
            <person name="Alhindi T."/>
            <person name="Albdaiwi R."/>
        </authorList>
    </citation>
    <scope>NUCLEOTIDE SEQUENCE [LARGE SCALE GENOMIC DNA]</scope>
    <source>
        <strain evidence="1 2">GSFE11</strain>
    </source>
</reference>
<dbReference type="InterPro" id="IPR046100">
    <property type="entry name" value="DUF6037"/>
</dbReference>
<evidence type="ECO:0000313" key="2">
    <source>
        <dbReference type="Proteomes" id="UP001199631"/>
    </source>
</evidence>
<proteinExistence type="predicted"/>
<gene>
    <name evidence="1" type="ORF">K3T81_11120</name>
</gene>
<dbReference type="RefSeq" id="WP_238020169.1">
    <property type="nucleotide sequence ID" value="NZ_JAIFZM010000008.1"/>
</dbReference>
<comment type="caution">
    <text evidence="1">The sequence shown here is derived from an EMBL/GenBank/DDBJ whole genome shotgun (WGS) entry which is preliminary data.</text>
</comment>
<dbReference type="Proteomes" id="UP001199631">
    <property type="component" value="Unassembled WGS sequence"/>
</dbReference>
<sequence length="217" mass="25503">MKKDNPKVELLFKNLPFLLKDMEVKDWIIDSFPFRYKGYSYFVILTRYRDNERKPSTYAKAKVEFVPSNNTNNNSLFGYVDFFNVHFYSVAEFCAFFGIERGNANRDLFKDFSEVFSNFIPKEKIVNKGDRQRILIGSRVEGNNPNAIYCYDVRRNGTRKGGKPNKRSIENSNKAESLRKELYETFCRDKNLSFFFTDKQEGGKSDPEIKKLFGSRK</sequence>
<dbReference type="Pfam" id="PF19503">
    <property type="entry name" value="DUF6037"/>
    <property type="match status" value="1"/>
</dbReference>